<evidence type="ECO:0000313" key="1">
    <source>
        <dbReference type="EMBL" id="GFY52205.1"/>
    </source>
</evidence>
<dbReference type="Proteomes" id="UP000886998">
    <property type="component" value="Unassembled WGS sequence"/>
</dbReference>
<protein>
    <submittedName>
        <fullName evidence="1">Uncharacterized protein</fullName>
    </submittedName>
</protein>
<reference evidence="1" key="1">
    <citation type="submission" date="2020-08" db="EMBL/GenBank/DDBJ databases">
        <title>Multicomponent nature underlies the extraordinary mechanical properties of spider dragline silk.</title>
        <authorList>
            <person name="Kono N."/>
            <person name="Nakamura H."/>
            <person name="Mori M."/>
            <person name="Yoshida Y."/>
            <person name="Ohtoshi R."/>
            <person name="Malay A.D."/>
            <person name="Moran D.A.P."/>
            <person name="Tomita M."/>
            <person name="Numata K."/>
            <person name="Arakawa K."/>
        </authorList>
    </citation>
    <scope>NUCLEOTIDE SEQUENCE</scope>
</reference>
<sequence>MAVEDDQILLLGEETGEALLAGKTSEKVGEIDSTDDSLTKVVKLTNIKQVTRKILPLANYLGFFLDKVLVRTKPKSRKRVGKFLILYNEVCNKLN</sequence>
<name>A0A8X6XEN3_9ARAC</name>
<dbReference type="AlphaFoldDB" id="A0A8X6XEN3"/>
<comment type="caution">
    <text evidence="1">The sequence shown here is derived from an EMBL/GenBank/DDBJ whole genome shotgun (WGS) entry which is preliminary data.</text>
</comment>
<dbReference type="EMBL" id="BMAV01008542">
    <property type="protein sequence ID" value="GFY52205.1"/>
    <property type="molecule type" value="Genomic_DNA"/>
</dbReference>
<proteinExistence type="predicted"/>
<organism evidence="1 2">
    <name type="scientific">Trichonephila inaurata madagascariensis</name>
    <dbReference type="NCBI Taxonomy" id="2747483"/>
    <lineage>
        <taxon>Eukaryota</taxon>
        <taxon>Metazoa</taxon>
        <taxon>Ecdysozoa</taxon>
        <taxon>Arthropoda</taxon>
        <taxon>Chelicerata</taxon>
        <taxon>Arachnida</taxon>
        <taxon>Araneae</taxon>
        <taxon>Araneomorphae</taxon>
        <taxon>Entelegynae</taxon>
        <taxon>Araneoidea</taxon>
        <taxon>Nephilidae</taxon>
        <taxon>Trichonephila</taxon>
        <taxon>Trichonephila inaurata</taxon>
    </lineage>
</organism>
<gene>
    <name evidence="1" type="ORF">TNIN_493471</name>
</gene>
<keyword evidence="2" id="KW-1185">Reference proteome</keyword>
<accession>A0A8X6XEN3</accession>
<evidence type="ECO:0000313" key="2">
    <source>
        <dbReference type="Proteomes" id="UP000886998"/>
    </source>
</evidence>